<proteinExistence type="inferred from homology"/>
<dbReference type="SUPFAM" id="SSF110710">
    <property type="entry name" value="TTHA0583/YokD-like"/>
    <property type="match status" value="1"/>
</dbReference>
<name>A0A1M4Z132_9THEO</name>
<comment type="similarity">
    <text evidence="1">Belongs to the UPF0340 family.</text>
</comment>
<evidence type="ECO:0000313" key="3">
    <source>
        <dbReference type="Proteomes" id="UP000184127"/>
    </source>
</evidence>
<gene>
    <name evidence="2" type="ORF">SAMN02745195_01866</name>
</gene>
<organism evidence="2 3">
    <name type="scientific">Thermoanaerobacter uzonensis DSM 18761</name>
    <dbReference type="NCBI Taxonomy" id="1123369"/>
    <lineage>
        <taxon>Bacteria</taxon>
        <taxon>Bacillati</taxon>
        <taxon>Bacillota</taxon>
        <taxon>Clostridia</taxon>
        <taxon>Thermoanaerobacterales</taxon>
        <taxon>Thermoanaerobacteraceae</taxon>
        <taxon>Thermoanaerobacter</taxon>
    </lineage>
</organism>
<keyword evidence="3" id="KW-1185">Reference proteome</keyword>
<reference evidence="3" key="1">
    <citation type="submission" date="2016-11" db="EMBL/GenBank/DDBJ databases">
        <authorList>
            <person name="Varghese N."/>
            <person name="Submissions S."/>
        </authorList>
    </citation>
    <scope>NUCLEOTIDE SEQUENCE [LARGE SCALE GENOMIC DNA]</scope>
    <source>
        <strain evidence="3">DSM 18761</strain>
    </source>
</reference>
<sequence length="235" mass="25588">MPLKYEGLCQQIVYTILIYRVTFGTIGQKEPSLLSEVCGIMIVKGSLGGIEMDLKEISKQSEEVIEELLDITNLKPGSLFVLGGSTSEILGKKVGTAGSLDVAKAVVDPILEAIRKRGLYLAVQGCEHINRALLVEEEAKDKYGLEEVNVIPHEHAGGSIQTYAYQQFKNPVMVENLKGLGHAGLDIGLVLIGMHLRPVVVPVRLSRNKIGEATIVAARTRPKMVGGERAKYKKL</sequence>
<dbReference type="EMBL" id="FQUR01000015">
    <property type="protein sequence ID" value="SHF11675.1"/>
    <property type="molecule type" value="Genomic_DNA"/>
</dbReference>
<dbReference type="Pfam" id="PF04260">
    <property type="entry name" value="DUF436"/>
    <property type="match status" value="1"/>
</dbReference>
<protein>
    <recommendedName>
        <fullName evidence="1">UPF0340 protein SAMN02745195_01866</fullName>
    </recommendedName>
</protein>
<dbReference type="InterPro" id="IPR028345">
    <property type="entry name" value="Antibiotic_NAT-like"/>
</dbReference>
<dbReference type="Proteomes" id="UP000184127">
    <property type="component" value="Unassembled WGS sequence"/>
</dbReference>
<dbReference type="Gene3D" id="3.40.50.10360">
    <property type="entry name" value="Hypothetical protein TT1679"/>
    <property type="match status" value="1"/>
</dbReference>
<dbReference type="HAMAP" id="MF_00800">
    <property type="entry name" value="UPF0340"/>
    <property type="match status" value="1"/>
</dbReference>
<evidence type="ECO:0000256" key="1">
    <source>
        <dbReference type="HAMAP-Rule" id="MF_00800"/>
    </source>
</evidence>
<dbReference type="NCBIfam" id="TIGR01440">
    <property type="entry name" value="TIGR01440 family protein"/>
    <property type="match status" value="1"/>
</dbReference>
<dbReference type="InterPro" id="IPR006340">
    <property type="entry name" value="DUF436"/>
</dbReference>
<evidence type="ECO:0000313" key="2">
    <source>
        <dbReference type="EMBL" id="SHF11675.1"/>
    </source>
</evidence>
<dbReference type="AlphaFoldDB" id="A0A1M4Z132"/>
<accession>A0A1M4Z132</accession>